<keyword evidence="2" id="KW-1185">Reference proteome</keyword>
<evidence type="ECO:0000313" key="1">
    <source>
        <dbReference type="EMBL" id="MCV9385447.1"/>
    </source>
</evidence>
<protein>
    <submittedName>
        <fullName evidence="1">YtxH domain-containing protein</fullName>
    </submittedName>
</protein>
<dbReference type="RefSeq" id="WP_264136236.1">
    <property type="nucleotide sequence ID" value="NZ_JAOYOD010000001.1"/>
</dbReference>
<proteinExistence type="predicted"/>
<dbReference type="Pfam" id="PF12732">
    <property type="entry name" value="YtxH"/>
    <property type="match status" value="1"/>
</dbReference>
<dbReference type="EMBL" id="JAOYOD010000001">
    <property type="protein sequence ID" value="MCV9385447.1"/>
    <property type="molecule type" value="Genomic_DNA"/>
</dbReference>
<dbReference type="InterPro" id="IPR024623">
    <property type="entry name" value="YtxH"/>
</dbReference>
<sequence length="87" mass="9236">MNSLLKNAIVFIAGAGAGLAAGYLTAPREGAKSREKINKDFDSMKKSLEAAATSKLEEAKDILNKTVETQAQKGKKVIDKAKEVATL</sequence>
<name>A0ABT3CPB3_9BACT</name>
<gene>
    <name evidence="1" type="ORF">N7U62_02175</name>
</gene>
<organism evidence="1 2">
    <name type="scientific">Reichenbachiella ulvae</name>
    <dbReference type="NCBI Taxonomy" id="2980104"/>
    <lineage>
        <taxon>Bacteria</taxon>
        <taxon>Pseudomonadati</taxon>
        <taxon>Bacteroidota</taxon>
        <taxon>Cytophagia</taxon>
        <taxon>Cytophagales</taxon>
        <taxon>Reichenbachiellaceae</taxon>
        <taxon>Reichenbachiella</taxon>
    </lineage>
</organism>
<evidence type="ECO:0000313" key="2">
    <source>
        <dbReference type="Proteomes" id="UP001300692"/>
    </source>
</evidence>
<comment type="caution">
    <text evidence="1">The sequence shown here is derived from an EMBL/GenBank/DDBJ whole genome shotgun (WGS) entry which is preliminary data.</text>
</comment>
<dbReference type="Proteomes" id="UP001300692">
    <property type="component" value="Unassembled WGS sequence"/>
</dbReference>
<accession>A0ABT3CPB3</accession>
<reference evidence="1 2" key="1">
    <citation type="submission" date="2022-10" db="EMBL/GenBank/DDBJ databases">
        <title>Comparative genomics and taxonomic characterization of three novel marine species of genus Reichenbachiella exhibiting antioxidant and polysaccharide degradation activities.</title>
        <authorList>
            <person name="Muhammad N."/>
            <person name="Lee Y.-J."/>
            <person name="Ko J."/>
            <person name="Kim S.-G."/>
        </authorList>
    </citation>
    <scope>NUCLEOTIDE SEQUENCE [LARGE SCALE GENOMIC DNA]</scope>
    <source>
        <strain evidence="1 2">ABR2-5</strain>
    </source>
</reference>